<dbReference type="PATRIC" id="fig|1196325.3.peg.1459"/>
<accession>I7C6J0</accession>
<dbReference type="KEGG" id="ppx:T1E_1459"/>
<dbReference type="RefSeq" id="WP_014859847.1">
    <property type="nucleotide sequence ID" value="NC_018220.1"/>
</dbReference>
<evidence type="ECO:0000313" key="1">
    <source>
        <dbReference type="EMBL" id="AFO47314.1"/>
    </source>
</evidence>
<dbReference type="Proteomes" id="UP000006503">
    <property type="component" value="Chromosome"/>
</dbReference>
<dbReference type="AlphaFoldDB" id="I7C6J0"/>
<name>I7C6J0_PSEPT</name>
<organism evidence="1 2">
    <name type="scientific">Pseudomonas putida (strain DOT-T1E)</name>
    <dbReference type="NCBI Taxonomy" id="1196325"/>
    <lineage>
        <taxon>Bacteria</taxon>
        <taxon>Pseudomonadati</taxon>
        <taxon>Pseudomonadota</taxon>
        <taxon>Gammaproteobacteria</taxon>
        <taxon>Pseudomonadales</taxon>
        <taxon>Pseudomonadaceae</taxon>
        <taxon>Pseudomonas</taxon>
    </lineage>
</organism>
<dbReference type="EMBL" id="CP003734">
    <property type="protein sequence ID" value="AFO47314.1"/>
    <property type="molecule type" value="Genomic_DNA"/>
</dbReference>
<evidence type="ECO:0000313" key="2">
    <source>
        <dbReference type="Proteomes" id="UP000006503"/>
    </source>
</evidence>
<sequence length="74" mass="8468">MDERTFIGMVEAGEPLIQQAIDAMRRYHVAQDYGAPTEEIERLRLLAESLFQVVSDYQLRVIAKARGKDLPPLH</sequence>
<dbReference type="HOGENOM" id="CLU_174795_1_0_6"/>
<protein>
    <submittedName>
        <fullName evidence="1">Uncharacterized protein</fullName>
    </submittedName>
</protein>
<proteinExistence type="predicted"/>
<gene>
    <name evidence="1" type="ordered locus">T1E_1459</name>
</gene>
<reference evidence="2" key="1">
    <citation type="journal article" date="2013" name="Microb. Biotechnol.">
        <title>Metabolic potential of the organic-solvent tolerant Pseudomonas putida DOT-T1E deduced from its annotated genome.</title>
        <authorList>
            <person name="Udaondo Z."/>
            <person name="Molina L."/>
            <person name="Daniels C."/>
            <person name="Gomez M.J."/>
            <person name="Molina-Henares M.A."/>
            <person name="Matilla M.A."/>
            <person name="Roca A."/>
            <person name="Fernandez M."/>
            <person name="Duque E."/>
            <person name="Segura A."/>
            <person name="Ramos J.L."/>
        </authorList>
    </citation>
    <scope>NUCLEOTIDE SEQUENCE [LARGE SCALE GENOMIC DNA]</scope>
    <source>
        <strain evidence="2">DOT-T1E</strain>
    </source>
</reference>